<accession>A0ACB8V2V6</accession>
<reference evidence="1" key="1">
    <citation type="journal article" date="2022" name="bioRxiv">
        <title>Population genetic analysis of Ophidiomyces ophidiicola, the causative agent of snake fungal disease, indicates recent introductions to the USA.</title>
        <authorList>
            <person name="Ladner J.T."/>
            <person name="Palmer J.M."/>
            <person name="Ettinger C.L."/>
            <person name="Stajich J.E."/>
            <person name="Farrell T.M."/>
            <person name="Glorioso B.M."/>
            <person name="Lawson B."/>
            <person name="Price S.J."/>
            <person name="Stengle A.G."/>
            <person name="Grear D.A."/>
            <person name="Lorch J.M."/>
        </authorList>
    </citation>
    <scope>NUCLEOTIDE SEQUENCE</scope>
    <source>
        <strain evidence="1">NWHC 24266-5</strain>
    </source>
</reference>
<proteinExistence type="predicted"/>
<protein>
    <submittedName>
        <fullName evidence="1">Uncharacterized protein</fullName>
    </submittedName>
</protein>
<name>A0ACB8V2V6_9EURO</name>
<dbReference type="EMBL" id="JALBCA010000012">
    <property type="protein sequence ID" value="KAI2391370.1"/>
    <property type="molecule type" value="Genomic_DNA"/>
</dbReference>
<gene>
    <name evidence="1" type="ORF">LOY88_001194</name>
</gene>
<sequence length="524" mass="57135">MARPLHSTPVVIGVGDVKNASRKMEDAKEPLLLMLRATEQALKDCSVPEGTAKEIQSHIDSVDVVRTWTWPYPDLPGSIAERLGIRPQHKAYSEHGGHSPAKLLDEAARRVASGQSTVALVTGGEALASLDAFVRAKRFPPQEWTPLEEGASEAFDIKNMKLDDLGAIHSIGLPVHIYPLYENGFRAHRRQSIQENNQESAQLYGDFAKVAESNPYAWSYGKPPQTAQSIGTVTKNNRLICSPYPLLMNAFNAVNLAAACILTTTEQARNFGVPESQWIYPLGGAGTAEANNFWERGNFYSSPAISRSLDTALDLSGLRREEIDYFDFYSCFPIVPKLACKQMGLPIINPPKPITLLGGLTSFGGAGNNYSMHAITAMVRQLRQNAQQRRHGLVLANGGVLSYQHAVVLSSQPRSDGSSYPEKNPLPAVLADESAPSLSRNPEGEAVIETCTVEFNRDGSPFQGYVVGRLKSTGSRFISNHADENTLRQLSSTSVEQIGRTGFVRSDPGQEGRNLFSFAVPAKL</sequence>
<comment type="caution">
    <text evidence="1">The sequence shown here is derived from an EMBL/GenBank/DDBJ whole genome shotgun (WGS) entry which is preliminary data.</text>
</comment>
<organism evidence="1">
    <name type="scientific">Ophidiomyces ophidiicola</name>
    <dbReference type="NCBI Taxonomy" id="1387563"/>
    <lineage>
        <taxon>Eukaryota</taxon>
        <taxon>Fungi</taxon>
        <taxon>Dikarya</taxon>
        <taxon>Ascomycota</taxon>
        <taxon>Pezizomycotina</taxon>
        <taxon>Eurotiomycetes</taxon>
        <taxon>Eurotiomycetidae</taxon>
        <taxon>Onygenales</taxon>
        <taxon>Onygenaceae</taxon>
        <taxon>Ophidiomyces</taxon>
    </lineage>
</organism>
<evidence type="ECO:0000313" key="1">
    <source>
        <dbReference type="EMBL" id="KAI2391370.1"/>
    </source>
</evidence>